<evidence type="ECO:0000256" key="9">
    <source>
        <dbReference type="SAM" id="Phobius"/>
    </source>
</evidence>
<protein>
    <submittedName>
        <fullName evidence="11">Putative undecaprenyl-phosphate galactose phosphotransferase</fullName>
        <ecNumber evidence="11">2.7.8.6</ecNumber>
    </submittedName>
</protein>
<dbReference type="Pfam" id="PF02397">
    <property type="entry name" value="Bac_transf"/>
    <property type="match status" value="1"/>
</dbReference>
<gene>
    <name evidence="11" type="primary">wcaJ</name>
    <name evidence="11" type="ORF">ELAC_0731</name>
</gene>
<keyword evidence="7 9" id="KW-0472">Membrane</keyword>
<keyword evidence="6 9" id="KW-1133">Transmembrane helix</keyword>
<dbReference type="RefSeq" id="WP_239414351.1">
    <property type="nucleotide sequence ID" value="NZ_CWGJ01000011.1"/>
</dbReference>
<dbReference type="EMBL" id="CWGJ01000011">
    <property type="protein sequence ID" value="CRX38083.1"/>
    <property type="molecule type" value="Genomic_DNA"/>
</dbReference>
<dbReference type="InterPro" id="IPR003362">
    <property type="entry name" value="Bact_transf"/>
</dbReference>
<dbReference type="PANTHER" id="PTHR30576:SF4">
    <property type="entry name" value="UNDECAPRENYL-PHOSPHATE GALACTOSE PHOSPHOTRANSFERASE"/>
    <property type="match status" value="1"/>
</dbReference>
<evidence type="ECO:0000256" key="8">
    <source>
        <dbReference type="SAM" id="MobiDB-lite"/>
    </source>
</evidence>
<dbReference type="PANTHER" id="PTHR30576">
    <property type="entry name" value="COLANIC BIOSYNTHESIS UDP-GLUCOSE LIPID CARRIER TRANSFERASE"/>
    <property type="match status" value="1"/>
</dbReference>
<evidence type="ECO:0000256" key="7">
    <source>
        <dbReference type="ARBA" id="ARBA00023136"/>
    </source>
</evidence>
<accession>A0A0H5DPY4</accession>
<dbReference type="GO" id="GO:0047360">
    <property type="term" value="F:undecaprenyl-phosphate galactose phosphotransferase activity"/>
    <property type="evidence" value="ECO:0007669"/>
    <property type="project" value="UniProtKB-EC"/>
</dbReference>
<feature type="compositionally biased region" description="Polar residues" evidence="8">
    <location>
        <begin position="1"/>
        <end position="10"/>
    </location>
</feature>
<reference evidence="11" key="1">
    <citation type="submission" date="2015-06" db="EMBL/GenBank/DDBJ databases">
        <authorList>
            <person name="Bertelli Claire"/>
        </authorList>
    </citation>
    <scope>NUCLEOTIDE SEQUENCE [LARGE SCALE GENOMIC DNA]</scope>
    <source>
        <strain evidence="11">CRIB-30</strain>
    </source>
</reference>
<evidence type="ECO:0000256" key="5">
    <source>
        <dbReference type="ARBA" id="ARBA00022692"/>
    </source>
</evidence>
<comment type="subcellular location">
    <subcellularLocation>
        <location evidence="1">Cell membrane</location>
    </subcellularLocation>
</comment>
<keyword evidence="5 9" id="KW-0812">Transmembrane</keyword>
<dbReference type="EC" id="2.7.8.6" evidence="11"/>
<feature type="transmembrane region" description="Helical" evidence="9">
    <location>
        <begin position="54"/>
        <end position="75"/>
    </location>
</feature>
<feature type="domain" description="Bacterial sugar transferase" evidence="10">
    <location>
        <begin position="49"/>
        <end position="241"/>
    </location>
</feature>
<evidence type="ECO:0000256" key="4">
    <source>
        <dbReference type="ARBA" id="ARBA00022679"/>
    </source>
</evidence>
<evidence type="ECO:0000259" key="10">
    <source>
        <dbReference type="Pfam" id="PF02397"/>
    </source>
</evidence>
<evidence type="ECO:0000313" key="11">
    <source>
        <dbReference type="EMBL" id="CRX38083.1"/>
    </source>
</evidence>
<keyword evidence="3" id="KW-1003">Cell membrane</keyword>
<dbReference type="AlphaFoldDB" id="A0A0H5DPY4"/>
<evidence type="ECO:0000313" key="12">
    <source>
        <dbReference type="Proteomes" id="UP000220251"/>
    </source>
</evidence>
<dbReference type="Proteomes" id="UP000220251">
    <property type="component" value="Unassembled WGS sequence"/>
</dbReference>
<dbReference type="GO" id="GO:0005886">
    <property type="term" value="C:plasma membrane"/>
    <property type="evidence" value="ECO:0007669"/>
    <property type="project" value="UniProtKB-SubCell"/>
</dbReference>
<keyword evidence="12" id="KW-1185">Reference proteome</keyword>
<name>A0A0H5DPY4_9BACT</name>
<sequence>MPGMSLSNQKQTDKKTSALFKSASSGEKSAPEEIAESLFPHRVRHIPWKRLFDIIFSAAVLLLASPLMLVITIMIRLTSKGRAIYSHERIGRGGRPFACYKFRTMYLDAEERLSEILERDTALKKEWLESRKLKCDPRVTPIGAILRKTSLDELPQFFNVLIGDLAVVGPRPVVLDELKEHFGHKAVKILTVRPGITGIWQVSGRSDTSYKTRVLLDEIYVDSCSFSLDVSLILKTIPKMVSTKGAY</sequence>
<organism evidence="11 12">
    <name type="scientific">Estrella lausannensis</name>
    <dbReference type="NCBI Taxonomy" id="483423"/>
    <lineage>
        <taxon>Bacteria</taxon>
        <taxon>Pseudomonadati</taxon>
        <taxon>Chlamydiota</taxon>
        <taxon>Chlamydiia</taxon>
        <taxon>Parachlamydiales</taxon>
        <taxon>Candidatus Criblamydiaceae</taxon>
        <taxon>Estrella</taxon>
    </lineage>
</organism>
<evidence type="ECO:0000256" key="2">
    <source>
        <dbReference type="ARBA" id="ARBA00006464"/>
    </source>
</evidence>
<evidence type="ECO:0000256" key="6">
    <source>
        <dbReference type="ARBA" id="ARBA00022989"/>
    </source>
</evidence>
<keyword evidence="4 11" id="KW-0808">Transferase</keyword>
<evidence type="ECO:0000256" key="3">
    <source>
        <dbReference type="ARBA" id="ARBA00022475"/>
    </source>
</evidence>
<comment type="similarity">
    <text evidence="2">Belongs to the bacterial sugar transferase family.</text>
</comment>
<evidence type="ECO:0000256" key="1">
    <source>
        <dbReference type="ARBA" id="ARBA00004236"/>
    </source>
</evidence>
<proteinExistence type="inferred from homology"/>
<feature type="region of interest" description="Disordered" evidence="8">
    <location>
        <begin position="1"/>
        <end position="28"/>
    </location>
</feature>